<proteinExistence type="predicted"/>
<accession>A0ABS5A417</accession>
<reference evidence="1 2" key="1">
    <citation type="submission" date="2021-03" db="EMBL/GenBank/DDBJ databases">
        <title>Sequencing the genomes of 1000 actinobacteria strains.</title>
        <authorList>
            <person name="Klenk H.-P."/>
        </authorList>
    </citation>
    <scope>NUCLEOTIDE SEQUENCE [LARGE SCALE GENOMIC DNA]</scope>
    <source>
        <strain evidence="1 2">DSM 44580</strain>
    </source>
</reference>
<comment type="caution">
    <text evidence="1">The sequence shown here is derived from an EMBL/GenBank/DDBJ whole genome shotgun (WGS) entry which is preliminary data.</text>
</comment>
<evidence type="ECO:0000313" key="1">
    <source>
        <dbReference type="EMBL" id="MBP2471314.1"/>
    </source>
</evidence>
<keyword evidence="2" id="KW-1185">Reference proteome</keyword>
<dbReference type="EMBL" id="JAGIOO010000001">
    <property type="protein sequence ID" value="MBP2471314.1"/>
    <property type="molecule type" value="Genomic_DNA"/>
</dbReference>
<dbReference type="InterPro" id="IPR027580">
    <property type="entry name" value="EXLDI"/>
</dbReference>
<organism evidence="1 2">
    <name type="scientific">Crossiella equi</name>
    <dbReference type="NCBI Taxonomy" id="130796"/>
    <lineage>
        <taxon>Bacteria</taxon>
        <taxon>Bacillati</taxon>
        <taxon>Actinomycetota</taxon>
        <taxon>Actinomycetes</taxon>
        <taxon>Pseudonocardiales</taxon>
        <taxon>Pseudonocardiaceae</taxon>
        <taxon>Crossiella</taxon>
    </lineage>
</organism>
<dbReference type="NCBIfam" id="TIGR04342">
    <property type="entry name" value="EXLDI"/>
    <property type="match status" value="1"/>
</dbReference>
<dbReference type="Proteomes" id="UP001519363">
    <property type="component" value="Unassembled WGS sequence"/>
</dbReference>
<protein>
    <submittedName>
        <fullName evidence="1">EXLDI family protein</fullName>
    </submittedName>
</protein>
<sequence length="181" mass="19731">MPNKTIYVSADDLPLFQRAQELSGGNLSYAIVSALRHYVALQEDRLAGFDEVVVQVGTGVGRKVRFSGVLLGEWGNATATRAEIYRVYRSRTHKFVLHVERTGEHTTADGPAEGWRGLIGMGRNQSLVSFLGGEHSWGFAAGEATLEVFGSLAELQEKVPAKLYELIESAAEAPPVEDLDI</sequence>
<evidence type="ECO:0000313" key="2">
    <source>
        <dbReference type="Proteomes" id="UP001519363"/>
    </source>
</evidence>
<name>A0ABS5A417_9PSEU</name>
<gene>
    <name evidence="1" type="ORF">JOF53_000186</name>
</gene>
<dbReference type="RefSeq" id="WP_086783564.1">
    <property type="nucleotide sequence ID" value="NZ_JAGIOO010000001.1"/>
</dbReference>